<evidence type="ECO:0000313" key="2">
    <source>
        <dbReference type="EMBL" id="KAK6936629.1"/>
    </source>
</evidence>
<feature type="transmembrane region" description="Helical" evidence="1">
    <location>
        <begin position="48"/>
        <end position="70"/>
    </location>
</feature>
<organism evidence="2 3">
    <name type="scientific">Dillenia turbinata</name>
    <dbReference type="NCBI Taxonomy" id="194707"/>
    <lineage>
        <taxon>Eukaryota</taxon>
        <taxon>Viridiplantae</taxon>
        <taxon>Streptophyta</taxon>
        <taxon>Embryophyta</taxon>
        <taxon>Tracheophyta</taxon>
        <taxon>Spermatophyta</taxon>
        <taxon>Magnoliopsida</taxon>
        <taxon>eudicotyledons</taxon>
        <taxon>Gunneridae</taxon>
        <taxon>Pentapetalae</taxon>
        <taxon>Dilleniales</taxon>
        <taxon>Dilleniaceae</taxon>
        <taxon>Dillenia</taxon>
    </lineage>
</organism>
<evidence type="ECO:0000313" key="3">
    <source>
        <dbReference type="Proteomes" id="UP001370490"/>
    </source>
</evidence>
<comment type="caution">
    <text evidence="2">The sequence shown here is derived from an EMBL/GenBank/DDBJ whole genome shotgun (WGS) entry which is preliminary data.</text>
</comment>
<feature type="transmembrane region" description="Helical" evidence="1">
    <location>
        <begin position="184"/>
        <end position="209"/>
    </location>
</feature>
<feature type="transmembrane region" description="Helical" evidence="1">
    <location>
        <begin position="221"/>
        <end position="245"/>
    </location>
</feature>
<name>A0AAN8ZDH9_9MAGN</name>
<feature type="transmembrane region" description="Helical" evidence="1">
    <location>
        <begin position="15"/>
        <end position="36"/>
    </location>
</feature>
<keyword evidence="1" id="KW-1133">Transmembrane helix</keyword>
<keyword evidence="1" id="KW-0812">Transmembrane</keyword>
<protein>
    <submittedName>
        <fullName evidence="2">Uncharacterized protein</fullName>
    </submittedName>
</protein>
<gene>
    <name evidence="2" type="ORF">RJ641_033659</name>
</gene>
<dbReference type="PANTHER" id="PTHR34116">
    <property type="entry name" value="PLASMINOGEN ACTIVATOR INHIBITOR"/>
    <property type="match status" value="1"/>
</dbReference>
<dbReference type="EMBL" id="JBAMMX010000007">
    <property type="protein sequence ID" value="KAK6936629.1"/>
    <property type="molecule type" value="Genomic_DNA"/>
</dbReference>
<keyword evidence="3" id="KW-1185">Reference proteome</keyword>
<reference evidence="2 3" key="1">
    <citation type="submission" date="2023-12" db="EMBL/GenBank/DDBJ databases">
        <title>A high-quality genome assembly for Dillenia turbinata (Dilleniales).</title>
        <authorList>
            <person name="Chanderbali A."/>
        </authorList>
    </citation>
    <scope>NUCLEOTIDE SEQUENCE [LARGE SCALE GENOMIC DNA]</scope>
    <source>
        <strain evidence="2">LSX21</strain>
        <tissue evidence="2">Leaf</tissue>
    </source>
</reference>
<feature type="transmembrane region" description="Helical" evidence="1">
    <location>
        <begin position="251"/>
        <end position="276"/>
    </location>
</feature>
<feature type="transmembrane region" description="Helical" evidence="1">
    <location>
        <begin position="90"/>
        <end position="118"/>
    </location>
</feature>
<dbReference type="PANTHER" id="PTHR34116:SF9">
    <property type="entry name" value="OS08G0346600 PROTEIN"/>
    <property type="match status" value="1"/>
</dbReference>
<accession>A0AAN8ZDH9</accession>
<evidence type="ECO:0000256" key="1">
    <source>
        <dbReference type="SAM" id="Phobius"/>
    </source>
</evidence>
<keyword evidence="1" id="KW-0472">Membrane</keyword>
<feature type="transmembrane region" description="Helical" evidence="1">
    <location>
        <begin position="130"/>
        <end position="153"/>
    </location>
</feature>
<sequence length="303" mass="33783">MFVWLPVLLDSSVDVLTISSVIALLFLSSVSLFFIFQLRFRSKVSPKLHHFNSLWAIRFLLVIFIFLWSLSQLLRHPSFFTSLSLSLSSQVYFCKFHIVLSLGLLQPAFLVILLYLVIVSIRKPNSKNSLCAVSLVLIVFPVVLLQSFFLFFWDGNQLPDIFVRSWSVADPDSQNDVVSCTYPLISIVIFGGFAMTYAVGFMVSSYRVVSLVINKGLRRRIYFLTFVVLFSLATETVCLVFSAAWRMETSITGLIPLLAFLSALLVAVAGEAIVVIRPISDALAATGCSSQRGDYSSDQAAEV</sequence>
<proteinExistence type="predicted"/>
<dbReference type="Proteomes" id="UP001370490">
    <property type="component" value="Unassembled WGS sequence"/>
</dbReference>
<dbReference type="AlphaFoldDB" id="A0AAN8ZDH9"/>